<organism evidence="1 2">
    <name type="scientific">Halobium palmae</name>
    <dbReference type="NCBI Taxonomy" id="1776492"/>
    <lineage>
        <taxon>Archaea</taxon>
        <taxon>Methanobacteriati</taxon>
        <taxon>Methanobacteriota</taxon>
        <taxon>Stenosarchaea group</taxon>
        <taxon>Halobacteria</taxon>
        <taxon>Halobacteriales</taxon>
        <taxon>Haloferacaceae</taxon>
        <taxon>Halobium</taxon>
    </lineage>
</organism>
<evidence type="ECO:0008006" key="3">
    <source>
        <dbReference type="Google" id="ProtNLM"/>
    </source>
</evidence>
<dbReference type="EMBL" id="JBHSWU010000947">
    <property type="protein sequence ID" value="MFC6726195.1"/>
    <property type="molecule type" value="Genomic_DNA"/>
</dbReference>
<protein>
    <recommendedName>
        <fullName evidence="3">Sporulation protein YlmC, PRC-barrel domain family</fullName>
    </recommendedName>
</protein>
<dbReference type="AlphaFoldDB" id="A0ABD5S3L4"/>
<name>A0ABD5S3L4_9EURY</name>
<reference evidence="1 2" key="1">
    <citation type="journal article" date="2019" name="Int. J. Syst. Evol. Microbiol.">
        <title>The Global Catalogue of Microorganisms (GCM) 10K type strain sequencing project: providing services to taxonomists for standard genome sequencing and annotation.</title>
        <authorList>
            <consortium name="The Broad Institute Genomics Platform"/>
            <consortium name="The Broad Institute Genome Sequencing Center for Infectious Disease"/>
            <person name="Wu L."/>
            <person name="Ma J."/>
        </authorList>
    </citation>
    <scope>NUCLEOTIDE SEQUENCE [LARGE SCALE GENOMIC DNA]</scope>
    <source>
        <strain evidence="1 2">NBRC 111368</strain>
    </source>
</reference>
<accession>A0ABD5S3L4</accession>
<sequence>MADGDHLSRMEHITEEVVGKHVEGPNGEDLGKVTAVEDDKAILKAKTGVSAEIESGISKDANDRLSIEADQIAAVDDDTVRLNADF</sequence>
<evidence type="ECO:0000313" key="2">
    <source>
        <dbReference type="Proteomes" id="UP001596328"/>
    </source>
</evidence>
<proteinExistence type="predicted"/>
<gene>
    <name evidence="1" type="ORF">ACFQE1_17855</name>
</gene>
<comment type="caution">
    <text evidence="1">The sequence shown here is derived from an EMBL/GenBank/DDBJ whole genome shotgun (WGS) entry which is preliminary data.</text>
</comment>
<evidence type="ECO:0000313" key="1">
    <source>
        <dbReference type="EMBL" id="MFC6726195.1"/>
    </source>
</evidence>
<keyword evidence="2" id="KW-1185">Reference proteome</keyword>
<dbReference type="Proteomes" id="UP001596328">
    <property type="component" value="Unassembled WGS sequence"/>
</dbReference>